<proteinExistence type="predicted"/>
<dbReference type="Proteomes" id="UP000305451">
    <property type="component" value="Unassembled WGS sequence"/>
</dbReference>
<dbReference type="SUPFAM" id="SSF110997">
    <property type="entry name" value="Sporulation related repeat"/>
    <property type="match status" value="1"/>
</dbReference>
<reference evidence="2 3" key="1">
    <citation type="journal article" date="2013" name="Int. J. Syst. Evol. Microbiol.">
        <title>Marinicauda pacifica gen. nov., sp. nov., a prosthecate alphaproteobacterium of the family Hyphomonadaceae isolated from deep seawater.</title>
        <authorList>
            <person name="Zhang X.Y."/>
            <person name="Li G.W."/>
            <person name="Wang C.S."/>
            <person name="Zhang Y.J."/>
            <person name="Xu X.W."/>
            <person name="Li H."/>
            <person name="Liu A."/>
            <person name="Liu C."/>
            <person name="Xie B.B."/>
            <person name="Qin Q.L."/>
            <person name="Xu Z."/>
            <person name="Chen X.L."/>
            <person name="Zhou B.C."/>
            <person name="Zhang Y.Z."/>
        </authorList>
    </citation>
    <scope>NUCLEOTIDE SEQUENCE [LARGE SCALE GENOMIC DNA]</scope>
    <source>
        <strain evidence="2 3">P-1 km-3</strain>
    </source>
</reference>
<organism evidence="2 3">
    <name type="scientific">Marinicauda pacifica</name>
    <dbReference type="NCBI Taxonomy" id="1133559"/>
    <lineage>
        <taxon>Bacteria</taxon>
        <taxon>Pseudomonadati</taxon>
        <taxon>Pseudomonadota</taxon>
        <taxon>Alphaproteobacteria</taxon>
        <taxon>Maricaulales</taxon>
        <taxon>Maricaulaceae</taxon>
        <taxon>Marinicauda</taxon>
    </lineage>
</organism>
<dbReference type="RefSeq" id="WP_135943322.1">
    <property type="nucleotide sequence ID" value="NZ_BMEI01000001.1"/>
</dbReference>
<dbReference type="Pfam" id="PF05036">
    <property type="entry name" value="SPOR"/>
    <property type="match status" value="1"/>
</dbReference>
<sequence>MRAQNTTRQTQIREHAIRRRGVRASGLGLLLLLLPLAACASMPETREPVSYAHPQAQRVARQLEMAARSGDPRLEQAQGELDALDAALNAPLQTTASEPQPAYEPAPDLSGFSPVFHGVHVASYRSRELAETGWQTYRARSEFEGRSGVVSEVDLDSGHWFRLKAGPYDNRAAAMAACAAVQQRAEWCQVTDFRGEAVAN</sequence>
<dbReference type="InterPro" id="IPR036680">
    <property type="entry name" value="SPOR-like_sf"/>
</dbReference>
<dbReference type="Gene3D" id="3.30.70.1070">
    <property type="entry name" value="Sporulation related repeat"/>
    <property type="match status" value="1"/>
</dbReference>
<evidence type="ECO:0000259" key="1">
    <source>
        <dbReference type="PROSITE" id="PS51724"/>
    </source>
</evidence>
<dbReference type="InterPro" id="IPR007730">
    <property type="entry name" value="SPOR-like_dom"/>
</dbReference>
<evidence type="ECO:0000313" key="2">
    <source>
        <dbReference type="EMBL" id="TGY94127.1"/>
    </source>
</evidence>
<dbReference type="EMBL" id="SRXV01000001">
    <property type="protein sequence ID" value="TGY94127.1"/>
    <property type="molecule type" value="Genomic_DNA"/>
</dbReference>
<dbReference type="GO" id="GO:0042834">
    <property type="term" value="F:peptidoglycan binding"/>
    <property type="evidence" value="ECO:0007669"/>
    <property type="project" value="InterPro"/>
</dbReference>
<accession>A0A4S2HDK2</accession>
<evidence type="ECO:0000313" key="3">
    <source>
        <dbReference type="Proteomes" id="UP000305451"/>
    </source>
</evidence>
<gene>
    <name evidence="2" type="ORF">E5162_02270</name>
</gene>
<dbReference type="AlphaFoldDB" id="A0A4S2HDK2"/>
<comment type="caution">
    <text evidence="2">The sequence shown here is derived from an EMBL/GenBank/DDBJ whole genome shotgun (WGS) entry which is preliminary data.</text>
</comment>
<name>A0A4S2HDK2_9PROT</name>
<dbReference type="PROSITE" id="PS51724">
    <property type="entry name" value="SPOR"/>
    <property type="match status" value="1"/>
</dbReference>
<dbReference type="OrthoDB" id="7355112at2"/>
<protein>
    <recommendedName>
        <fullName evidence="1">SPOR domain-containing protein</fullName>
    </recommendedName>
</protein>
<keyword evidence="3" id="KW-1185">Reference proteome</keyword>
<feature type="domain" description="SPOR" evidence="1">
    <location>
        <begin position="111"/>
        <end position="197"/>
    </location>
</feature>